<sequence length="188" mass="21567">MRALVGAIDDLPMLSPYDDKDSVGKQVKGTFLLNFLYLQVSIRIKGNVSGKFVELMTEQEKPKEMQRNDEFTTKSDFNLSGISGLFSFSRFHRKLSITLTGTPENEVLGSESQTVFPSSWSTSIRNNNNVSMKCARRAYKERERELKVDSCPMPKRSPGETVRTRNEKPVGNRMFQIENDRRRYINAK</sequence>
<comment type="caution">
    <text evidence="2">The sequence shown here is derived from an EMBL/GenBank/DDBJ whole genome shotgun (WGS) entry which is preliminary data.</text>
</comment>
<evidence type="ECO:0000313" key="2">
    <source>
        <dbReference type="EMBL" id="KAK6617280.1"/>
    </source>
</evidence>
<dbReference type="Proteomes" id="UP001359485">
    <property type="component" value="Unassembled WGS sequence"/>
</dbReference>
<keyword evidence="3" id="KW-1185">Reference proteome</keyword>
<evidence type="ECO:0000256" key="1">
    <source>
        <dbReference type="SAM" id="MobiDB-lite"/>
    </source>
</evidence>
<feature type="region of interest" description="Disordered" evidence="1">
    <location>
        <begin position="151"/>
        <end position="170"/>
    </location>
</feature>
<accession>A0ABR1ADX3</accession>
<name>A0ABR1ADX3_POLSC</name>
<proteinExistence type="predicted"/>
<reference evidence="2 3" key="1">
    <citation type="submission" date="2023-09" db="EMBL/GenBank/DDBJ databases">
        <title>Genomes of two closely related lineages of the louse Polyplax serrata with different host specificities.</title>
        <authorList>
            <person name="Martinu J."/>
            <person name="Tarabai H."/>
            <person name="Stefka J."/>
            <person name="Hypsa V."/>
        </authorList>
    </citation>
    <scope>NUCLEOTIDE SEQUENCE [LARGE SCALE GENOMIC DNA]</scope>
    <source>
        <strain evidence="2">98ZLc_SE</strain>
    </source>
</reference>
<evidence type="ECO:0000313" key="3">
    <source>
        <dbReference type="Proteomes" id="UP001359485"/>
    </source>
</evidence>
<gene>
    <name evidence="2" type="ORF">RUM44_005611</name>
</gene>
<organism evidence="2 3">
    <name type="scientific">Polyplax serrata</name>
    <name type="common">Common mouse louse</name>
    <dbReference type="NCBI Taxonomy" id="468196"/>
    <lineage>
        <taxon>Eukaryota</taxon>
        <taxon>Metazoa</taxon>
        <taxon>Ecdysozoa</taxon>
        <taxon>Arthropoda</taxon>
        <taxon>Hexapoda</taxon>
        <taxon>Insecta</taxon>
        <taxon>Pterygota</taxon>
        <taxon>Neoptera</taxon>
        <taxon>Paraneoptera</taxon>
        <taxon>Psocodea</taxon>
        <taxon>Troctomorpha</taxon>
        <taxon>Phthiraptera</taxon>
        <taxon>Anoplura</taxon>
        <taxon>Polyplacidae</taxon>
        <taxon>Polyplax</taxon>
    </lineage>
</organism>
<protein>
    <submittedName>
        <fullName evidence="2">Uncharacterized protein</fullName>
    </submittedName>
</protein>
<dbReference type="EMBL" id="JAWJWF010000052">
    <property type="protein sequence ID" value="KAK6617280.1"/>
    <property type="molecule type" value="Genomic_DNA"/>
</dbReference>